<comment type="caution">
    <text evidence="9">The sequence shown here is derived from an EMBL/GenBank/DDBJ whole genome shotgun (WGS) entry which is preliminary data.</text>
</comment>
<dbReference type="InterPro" id="IPR036318">
    <property type="entry name" value="FAD-bd_PCMH-like_sf"/>
</dbReference>
<dbReference type="Proteomes" id="UP000028059">
    <property type="component" value="Unassembled WGS sequence"/>
</dbReference>
<dbReference type="InterPro" id="IPR016164">
    <property type="entry name" value="FAD-linked_Oxase-like_C"/>
</dbReference>
<evidence type="ECO:0000256" key="1">
    <source>
        <dbReference type="ARBA" id="ARBA00001974"/>
    </source>
</evidence>
<dbReference type="PATRIC" id="fig|1502293.3.peg.1531"/>
<evidence type="ECO:0000256" key="6">
    <source>
        <dbReference type="ARBA" id="ARBA00023002"/>
    </source>
</evidence>
<dbReference type="Pfam" id="PF01565">
    <property type="entry name" value="FAD_binding_4"/>
    <property type="match status" value="1"/>
</dbReference>
<dbReference type="SUPFAM" id="SSF55103">
    <property type="entry name" value="FAD-linked oxidases, C-terminal domain"/>
    <property type="match status" value="1"/>
</dbReference>
<dbReference type="Gene3D" id="3.30.465.10">
    <property type="match status" value="1"/>
</dbReference>
<dbReference type="Gene3D" id="3.30.70.2740">
    <property type="match status" value="1"/>
</dbReference>
<evidence type="ECO:0000256" key="4">
    <source>
        <dbReference type="ARBA" id="ARBA00022827"/>
    </source>
</evidence>
<dbReference type="InterPro" id="IPR004113">
    <property type="entry name" value="FAD-bd_oxidored_4_C"/>
</dbReference>
<dbReference type="GO" id="GO:0004458">
    <property type="term" value="F:D-lactate dehydrogenase (cytochrome) activity"/>
    <property type="evidence" value="ECO:0007669"/>
    <property type="project" value="UniProtKB-EC"/>
</dbReference>
<keyword evidence="5" id="KW-0809">Transit peptide</keyword>
<dbReference type="PANTHER" id="PTHR11748">
    <property type="entry name" value="D-LACTATE DEHYDROGENASE"/>
    <property type="match status" value="1"/>
</dbReference>
<dbReference type="GO" id="GO:0008720">
    <property type="term" value="F:D-lactate dehydrogenase (NAD+) activity"/>
    <property type="evidence" value="ECO:0007669"/>
    <property type="project" value="TreeGrafter"/>
</dbReference>
<organism evidence="9 10">
    <name type="scientific">Marine Group I thaumarchaeote SCGC AAA799-N04</name>
    <dbReference type="NCBI Taxonomy" id="1502293"/>
    <lineage>
        <taxon>Archaea</taxon>
        <taxon>Nitrososphaerota</taxon>
        <taxon>Marine Group I</taxon>
    </lineage>
</organism>
<reference evidence="9 10" key="1">
    <citation type="submission" date="2014-06" db="EMBL/GenBank/DDBJ databases">
        <authorList>
            <person name="Ngugi D.K."/>
            <person name="Blom J."/>
            <person name="Alam I."/>
            <person name="Rashid M."/>
            <person name="Ba Alawi W."/>
            <person name="Zhang G."/>
            <person name="Hikmawan T."/>
            <person name="Guan Y."/>
            <person name="Antunes A."/>
            <person name="Siam R."/>
            <person name="ElDorry H."/>
            <person name="Bajic V."/>
            <person name="Stingl U."/>
        </authorList>
    </citation>
    <scope>NUCLEOTIDE SEQUENCE [LARGE SCALE GENOMIC DNA]</scope>
    <source>
        <strain evidence="9">SCGC AAA799-N04</strain>
    </source>
</reference>
<feature type="domain" description="FAD-binding PCMH-type" evidence="8">
    <location>
        <begin position="33"/>
        <end position="236"/>
    </location>
</feature>
<keyword evidence="3" id="KW-0285">Flavoprotein</keyword>
<dbReference type="FunFam" id="1.10.45.10:FF:000001">
    <property type="entry name" value="D-lactate dehydrogenase mitochondrial"/>
    <property type="match status" value="1"/>
</dbReference>
<dbReference type="InterPro" id="IPR016169">
    <property type="entry name" value="FAD-bd_PCMH_sub2"/>
</dbReference>
<dbReference type="InterPro" id="IPR016171">
    <property type="entry name" value="Vanillyl_alc_oxidase_C-sub2"/>
</dbReference>
<evidence type="ECO:0000259" key="8">
    <source>
        <dbReference type="PROSITE" id="PS51387"/>
    </source>
</evidence>
<dbReference type="EMBL" id="JOKN01000044">
    <property type="protein sequence ID" value="KEQ55936.1"/>
    <property type="molecule type" value="Genomic_DNA"/>
</dbReference>
<name>A0A081RL63_9ARCH</name>
<keyword evidence="4" id="KW-0274">FAD</keyword>
<keyword evidence="6 9" id="KW-0560">Oxidoreductase</keyword>
<dbReference type="Pfam" id="PF02913">
    <property type="entry name" value="FAD-oxidase_C"/>
    <property type="match status" value="1"/>
</dbReference>
<protein>
    <recommendedName>
        <fullName evidence="7">D-lactate dehydrogenase (cytochrome)</fullName>
        <ecNumber evidence="7">1.1.2.4</ecNumber>
    </recommendedName>
</protein>
<dbReference type="Gene3D" id="1.10.45.10">
    <property type="entry name" value="Vanillyl-alcohol Oxidase, Chain A, domain 4"/>
    <property type="match status" value="1"/>
</dbReference>
<comment type="cofactor">
    <cofactor evidence="1">
        <name>FAD</name>
        <dbReference type="ChEBI" id="CHEBI:57692"/>
    </cofactor>
</comment>
<proteinExistence type="inferred from homology"/>
<dbReference type="GO" id="GO:1903457">
    <property type="term" value="P:lactate catabolic process"/>
    <property type="evidence" value="ECO:0007669"/>
    <property type="project" value="TreeGrafter"/>
</dbReference>
<evidence type="ECO:0000256" key="7">
    <source>
        <dbReference type="ARBA" id="ARBA00038897"/>
    </source>
</evidence>
<gene>
    <name evidence="9" type="primary">glcD</name>
    <name evidence="9" type="ORF">AAA799N04_01657</name>
</gene>
<evidence type="ECO:0000313" key="10">
    <source>
        <dbReference type="Proteomes" id="UP000028059"/>
    </source>
</evidence>
<evidence type="ECO:0000256" key="3">
    <source>
        <dbReference type="ARBA" id="ARBA00022630"/>
    </source>
</evidence>
<evidence type="ECO:0000256" key="5">
    <source>
        <dbReference type="ARBA" id="ARBA00022946"/>
    </source>
</evidence>
<dbReference type="PANTHER" id="PTHR11748:SF111">
    <property type="entry name" value="D-LACTATE DEHYDROGENASE, MITOCHONDRIAL-RELATED"/>
    <property type="match status" value="1"/>
</dbReference>
<evidence type="ECO:0000313" key="9">
    <source>
        <dbReference type="EMBL" id="KEQ55936.1"/>
    </source>
</evidence>
<dbReference type="EC" id="1.1.2.4" evidence="7"/>
<dbReference type="PROSITE" id="PS51387">
    <property type="entry name" value="FAD_PCMH"/>
    <property type="match status" value="1"/>
</dbReference>
<dbReference type="GO" id="GO:0071949">
    <property type="term" value="F:FAD binding"/>
    <property type="evidence" value="ECO:0007669"/>
    <property type="project" value="InterPro"/>
</dbReference>
<dbReference type="InterPro" id="IPR006094">
    <property type="entry name" value="Oxid_FAD_bind_N"/>
</dbReference>
<accession>A0A081RL63</accession>
<keyword evidence="10" id="KW-1185">Reference proteome</keyword>
<sequence length="481" mass="54390">MNLLETQLSKVIQGEIHTEEQFRKFYSVDASSYQVIPKIIVIPKNEKDIINTIKIAREFKTSVTVRGAGTGLVGSALNYGVILDMKNFDSIKIKKNYVIVGSGAIKGKLDKALEKNKKFFPPNPSIGSFCSIGGMLGNNSSGSRSLKYGSMIDNVIEVTIIDGNGNKIILPKNKNFSNKIQKKIKINSKKIPNVSKNSSGYRIDKILSKNDSHKIIIGSEGTLGIVTSAKLKIKNIPKKRTLFVIEYNSIKNAIKDCIFVNDTNPSAIEFVDKITLQQINHRFQKNTKCLLFVEYDEKTNQNDKKIKLLISGKIVKKLTKKQDIEQWWKYRDLSLFYSLKSIKKDNRIPHVIEDAAVPIGKLTELFSILEKISKKFKTKSIVYGHIGNGNLHVRLIGERKKPSLIKNIARYYFEEIIKIGGTITAEHGDGLARSEFIKKQYGKTNYQTFQEIKKLFDPKNILNPGKIISNKSTIIRNFEKL</sequence>
<dbReference type="AlphaFoldDB" id="A0A081RL63"/>
<evidence type="ECO:0000256" key="2">
    <source>
        <dbReference type="ARBA" id="ARBA00008000"/>
    </source>
</evidence>
<dbReference type="InterPro" id="IPR016166">
    <property type="entry name" value="FAD-bd_PCMH"/>
</dbReference>
<dbReference type="SUPFAM" id="SSF56176">
    <property type="entry name" value="FAD-binding/transporter-associated domain-like"/>
    <property type="match status" value="1"/>
</dbReference>
<comment type="similarity">
    <text evidence="2">Belongs to the FAD-binding oxidoreductase/transferase type 4 family.</text>
</comment>